<proteinExistence type="predicted"/>
<sequence>MSGPDDTTPGNATWTTRTDPLMRQVIIHGAKIQGMGKLYSGRKKKRQNRSEGVDQGSAEAEIEEEGEGEDGQLMRLFETTQGSVMDDQETLFLESSETVSTYSHSRMERVARGSRALSLDQVNQAARPEVARGQNTSQISQQPATTDLFTRRRTAAISNVRGPTKRQRENVPMARVARDQRAQVQPRGSSARDRYARNNRNRRGDINRDRESRRWRHRQRTDLPTTTDRNRRSGSGFGGLGGRNA</sequence>
<feature type="region of interest" description="Disordered" evidence="1">
    <location>
        <begin position="36"/>
        <end position="71"/>
    </location>
</feature>
<feature type="compositionally biased region" description="Gly residues" evidence="1">
    <location>
        <begin position="235"/>
        <end position="245"/>
    </location>
</feature>
<keyword evidence="3" id="KW-1185">Reference proteome</keyword>
<feature type="region of interest" description="Disordered" evidence="1">
    <location>
        <begin position="128"/>
        <end position="245"/>
    </location>
</feature>
<evidence type="ECO:0000313" key="2">
    <source>
        <dbReference type="EMBL" id="RNJ59670.1"/>
    </source>
</evidence>
<dbReference type="EMBL" id="RBVV01000014">
    <property type="protein sequence ID" value="RNJ59670.1"/>
    <property type="molecule type" value="Genomic_DNA"/>
</dbReference>
<dbReference type="RefSeq" id="XP_028497828.1">
    <property type="nucleotide sequence ID" value="XM_028636066.1"/>
</dbReference>
<dbReference type="GeneID" id="39605536"/>
<evidence type="ECO:0000256" key="1">
    <source>
        <dbReference type="SAM" id="MobiDB-lite"/>
    </source>
</evidence>
<feature type="compositionally biased region" description="Basic and acidic residues" evidence="1">
    <location>
        <begin position="190"/>
        <end position="212"/>
    </location>
</feature>
<evidence type="ECO:0000313" key="3">
    <source>
        <dbReference type="Proteomes" id="UP000267145"/>
    </source>
</evidence>
<name>A0A3M9YKX3_9PEZI</name>
<reference evidence="2 3" key="1">
    <citation type="submission" date="2018-10" db="EMBL/GenBank/DDBJ databases">
        <title>Genome sequence of Verticillium nonalfalfae VnAa140.</title>
        <authorList>
            <person name="Stajich J.E."/>
            <person name="Kasson M.T."/>
        </authorList>
    </citation>
    <scope>NUCLEOTIDE SEQUENCE [LARGE SCALE GENOMIC DNA]</scope>
    <source>
        <strain evidence="2 3">VnAa140</strain>
    </source>
</reference>
<gene>
    <name evidence="2" type="ORF">D7B24_001847</name>
</gene>
<feature type="compositionally biased region" description="Polar residues" evidence="1">
    <location>
        <begin position="8"/>
        <end position="18"/>
    </location>
</feature>
<comment type="caution">
    <text evidence="2">The sequence shown here is derived from an EMBL/GenBank/DDBJ whole genome shotgun (WGS) entry which is preliminary data.</text>
</comment>
<feature type="compositionally biased region" description="Polar residues" evidence="1">
    <location>
        <begin position="133"/>
        <end position="148"/>
    </location>
</feature>
<feature type="region of interest" description="Disordered" evidence="1">
    <location>
        <begin position="1"/>
        <end position="20"/>
    </location>
</feature>
<protein>
    <submittedName>
        <fullName evidence="2">Uncharacterized protein</fullName>
    </submittedName>
</protein>
<dbReference type="AlphaFoldDB" id="A0A3M9YKX3"/>
<accession>A0A3M9YKX3</accession>
<dbReference type="Proteomes" id="UP000267145">
    <property type="component" value="Unassembled WGS sequence"/>
</dbReference>
<organism evidence="2 3">
    <name type="scientific">Verticillium nonalfalfae</name>
    <dbReference type="NCBI Taxonomy" id="1051616"/>
    <lineage>
        <taxon>Eukaryota</taxon>
        <taxon>Fungi</taxon>
        <taxon>Dikarya</taxon>
        <taxon>Ascomycota</taxon>
        <taxon>Pezizomycotina</taxon>
        <taxon>Sordariomycetes</taxon>
        <taxon>Hypocreomycetidae</taxon>
        <taxon>Glomerellales</taxon>
        <taxon>Plectosphaerellaceae</taxon>
        <taxon>Verticillium</taxon>
    </lineage>
</organism>
<dbReference type="STRING" id="1051616.A0A3M9YKX3"/>
<feature type="compositionally biased region" description="Acidic residues" evidence="1">
    <location>
        <begin position="60"/>
        <end position="70"/>
    </location>
</feature>